<protein>
    <submittedName>
        <fullName evidence="2">Uncharacterized protein</fullName>
    </submittedName>
</protein>
<evidence type="ECO:0000256" key="1">
    <source>
        <dbReference type="SAM" id="MobiDB-lite"/>
    </source>
</evidence>
<evidence type="ECO:0000313" key="3">
    <source>
        <dbReference type="Proteomes" id="UP001430953"/>
    </source>
</evidence>
<comment type="caution">
    <text evidence="2">The sequence shown here is derived from an EMBL/GenBank/DDBJ whole genome shotgun (WGS) entry which is preliminary data.</text>
</comment>
<name>A0AAW2F1E3_9HYME</name>
<feature type="compositionally biased region" description="Basic residues" evidence="1">
    <location>
        <begin position="11"/>
        <end position="23"/>
    </location>
</feature>
<dbReference type="Proteomes" id="UP001430953">
    <property type="component" value="Unassembled WGS sequence"/>
</dbReference>
<accession>A0AAW2F1E3</accession>
<feature type="region of interest" description="Disordered" evidence="1">
    <location>
        <begin position="1"/>
        <end position="42"/>
    </location>
</feature>
<sequence length="85" mass="9456">MITPIDNRGISRARRRKRKRKRDRSVGGRTADNAVPPDTHPSRAVCCVSISRDKLVLATEPTSSRESCRATYPALSSLRPPVLSR</sequence>
<proteinExistence type="predicted"/>
<organism evidence="2 3">
    <name type="scientific">Cardiocondyla obscurior</name>
    <dbReference type="NCBI Taxonomy" id="286306"/>
    <lineage>
        <taxon>Eukaryota</taxon>
        <taxon>Metazoa</taxon>
        <taxon>Ecdysozoa</taxon>
        <taxon>Arthropoda</taxon>
        <taxon>Hexapoda</taxon>
        <taxon>Insecta</taxon>
        <taxon>Pterygota</taxon>
        <taxon>Neoptera</taxon>
        <taxon>Endopterygota</taxon>
        <taxon>Hymenoptera</taxon>
        <taxon>Apocrita</taxon>
        <taxon>Aculeata</taxon>
        <taxon>Formicoidea</taxon>
        <taxon>Formicidae</taxon>
        <taxon>Myrmicinae</taxon>
        <taxon>Cardiocondyla</taxon>
    </lineage>
</organism>
<dbReference type="EMBL" id="JADYXP020000016">
    <property type="protein sequence ID" value="KAL0108060.1"/>
    <property type="molecule type" value="Genomic_DNA"/>
</dbReference>
<dbReference type="AlphaFoldDB" id="A0AAW2F1E3"/>
<gene>
    <name evidence="2" type="ORF">PUN28_014969</name>
</gene>
<evidence type="ECO:0000313" key="2">
    <source>
        <dbReference type="EMBL" id="KAL0108060.1"/>
    </source>
</evidence>
<reference evidence="2 3" key="1">
    <citation type="submission" date="2023-03" db="EMBL/GenBank/DDBJ databases">
        <title>High recombination rates correlate with genetic variation in Cardiocondyla obscurior ants.</title>
        <authorList>
            <person name="Errbii M."/>
        </authorList>
    </citation>
    <scope>NUCLEOTIDE SEQUENCE [LARGE SCALE GENOMIC DNA]</scope>
    <source>
        <strain evidence="2">Alpha-2009</strain>
        <tissue evidence="2">Whole body</tissue>
    </source>
</reference>
<keyword evidence="3" id="KW-1185">Reference proteome</keyword>